<dbReference type="KEGG" id="vcop:MM50RIKEN_11110"/>
<dbReference type="Proteomes" id="UP000681035">
    <property type="component" value="Chromosome"/>
</dbReference>
<sequence length="74" mass="8007">MHIAISDDDSRLAAEPNGVVITSGGEARKLMMTRALYKTPPSCCGTNPPAAPDPVPEYEVYRRFSHISGGRTFV</sequence>
<gene>
    <name evidence="1" type="ORF">MM50RIKEN_11110</name>
</gene>
<name>A0A810PZ24_9FIRM</name>
<protein>
    <submittedName>
        <fullName evidence="1">Uncharacterized protein</fullName>
    </submittedName>
</protein>
<dbReference type="AlphaFoldDB" id="A0A810PZ24"/>
<reference evidence="1" key="1">
    <citation type="submission" date="2020-09" db="EMBL/GenBank/DDBJ databases">
        <title>New species isolated from human feces.</title>
        <authorList>
            <person name="Kitahara M."/>
            <person name="Shigeno Y."/>
            <person name="Shime M."/>
            <person name="Matsumoto Y."/>
            <person name="Nakamura S."/>
            <person name="Motooka D."/>
            <person name="Fukuoka S."/>
            <person name="Nishikawa H."/>
            <person name="Benno Y."/>
        </authorList>
    </citation>
    <scope>NUCLEOTIDE SEQUENCE</scope>
    <source>
        <strain evidence="1">MM50</strain>
    </source>
</reference>
<dbReference type="EMBL" id="AP023418">
    <property type="protein sequence ID" value="BCK81348.1"/>
    <property type="molecule type" value="Genomic_DNA"/>
</dbReference>
<keyword evidence="2" id="KW-1185">Reference proteome</keyword>
<dbReference type="RefSeq" id="WP_213542093.1">
    <property type="nucleotide sequence ID" value="NZ_AP023418.1"/>
</dbReference>
<evidence type="ECO:0000313" key="2">
    <source>
        <dbReference type="Proteomes" id="UP000681035"/>
    </source>
</evidence>
<organism evidence="1 2">
    <name type="scientific">Vescimonas coprocola</name>
    <dbReference type="NCBI Taxonomy" id="2714355"/>
    <lineage>
        <taxon>Bacteria</taxon>
        <taxon>Bacillati</taxon>
        <taxon>Bacillota</taxon>
        <taxon>Clostridia</taxon>
        <taxon>Eubacteriales</taxon>
        <taxon>Oscillospiraceae</taxon>
        <taxon>Vescimonas</taxon>
    </lineage>
</organism>
<proteinExistence type="predicted"/>
<evidence type="ECO:0000313" key="1">
    <source>
        <dbReference type="EMBL" id="BCK81348.1"/>
    </source>
</evidence>
<accession>A0A810PZ24</accession>